<dbReference type="Proteomes" id="UP000001661">
    <property type="component" value="Chromosome"/>
</dbReference>
<dbReference type="NCBIfam" id="NF041918">
    <property type="entry name" value="SAMP1"/>
    <property type="match status" value="1"/>
</dbReference>
<protein>
    <submittedName>
        <fullName evidence="1">MoaD family protein</fullName>
    </submittedName>
</protein>
<dbReference type="EMBL" id="CP002105">
    <property type="protein sequence ID" value="ADL13023.1"/>
    <property type="molecule type" value="Genomic_DNA"/>
</dbReference>
<dbReference type="InterPro" id="IPR010038">
    <property type="entry name" value="MoaD_arc-typ"/>
</dbReference>
<dbReference type="PANTHER" id="PTHR38031:SF1">
    <property type="entry name" value="SULFUR CARRIER PROTEIN CYSO"/>
    <property type="match status" value="1"/>
</dbReference>
<dbReference type="InterPro" id="IPR012675">
    <property type="entry name" value="Beta-grasp_dom_sf"/>
</dbReference>
<dbReference type="SUPFAM" id="SSF54285">
    <property type="entry name" value="MoaD/ThiS"/>
    <property type="match status" value="1"/>
</dbReference>
<dbReference type="Gene3D" id="3.10.20.30">
    <property type="match status" value="1"/>
</dbReference>
<name>D9QR82_ACEAZ</name>
<dbReference type="NCBIfam" id="TIGR01687">
    <property type="entry name" value="moaD_arch"/>
    <property type="match status" value="1"/>
</dbReference>
<dbReference type="InterPro" id="IPR003749">
    <property type="entry name" value="ThiS/MoaD-like"/>
</dbReference>
<dbReference type="PANTHER" id="PTHR38031">
    <property type="entry name" value="SULFUR CARRIER PROTEIN SLR0821-RELATED"/>
    <property type="match status" value="1"/>
</dbReference>
<dbReference type="RefSeq" id="WP_013278468.1">
    <property type="nucleotide sequence ID" value="NC_014378.1"/>
</dbReference>
<gene>
    <name evidence="1" type="ordered locus">Acear_1516</name>
</gene>
<dbReference type="AlphaFoldDB" id="D9QR82"/>
<keyword evidence="2" id="KW-1185">Reference proteome</keyword>
<sequence length="88" mass="9810">MKVKLLATLRDITDCKEVCLEASNINQVIDELIAEYGSAMENKLLDDKEVRESLTILVNGRNILYLDGLETELKTKDVVTIFPRVAGG</sequence>
<dbReference type="InterPro" id="IPR016155">
    <property type="entry name" value="Mopterin_synth/thiamin_S_b"/>
</dbReference>
<proteinExistence type="predicted"/>
<organism evidence="1 2">
    <name type="scientific">Acetohalobium arabaticum (strain ATCC 49924 / DSM 5501 / Z-7288)</name>
    <dbReference type="NCBI Taxonomy" id="574087"/>
    <lineage>
        <taxon>Bacteria</taxon>
        <taxon>Bacillati</taxon>
        <taxon>Bacillota</taxon>
        <taxon>Clostridia</taxon>
        <taxon>Halanaerobiales</taxon>
        <taxon>Halobacteroidaceae</taxon>
        <taxon>Acetohalobium</taxon>
    </lineage>
</organism>
<dbReference type="Pfam" id="PF02597">
    <property type="entry name" value="ThiS"/>
    <property type="match status" value="1"/>
</dbReference>
<dbReference type="KEGG" id="aar:Acear_1516"/>
<dbReference type="HOGENOM" id="CLU_114601_1_2_9"/>
<dbReference type="eggNOG" id="COG1977">
    <property type="taxonomic scope" value="Bacteria"/>
</dbReference>
<reference evidence="1 2" key="1">
    <citation type="journal article" date="2010" name="Stand. Genomic Sci.">
        <title>Complete genome sequence of Acetohalobium arabaticum type strain (Z-7288).</title>
        <authorList>
            <person name="Sikorski J."/>
            <person name="Lapidus A."/>
            <person name="Chertkov O."/>
            <person name="Lucas S."/>
            <person name="Copeland A."/>
            <person name="Glavina Del Rio T."/>
            <person name="Nolan M."/>
            <person name="Tice H."/>
            <person name="Cheng J.F."/>
            <person name="Han C."/>
            <person name="Brambilla E."/>
            <person name="Pitluck S."/>
            <person name="Liolios K."/>
            <person name="Ivanova N."/>
            <person name="Mavromatis K."/>
            <person name="Mikhailova N."/>
            <person name="Pati A."/>
            <person name="Bruce D."/>
            <person name="Detter C."/>
            <person name="Tapia R."/>
            <person name="Goodwin L."/>
            <person name="Chen A."/>
            <person name="Palaniappan K."/>
            <person name="Land M."/>
            <person name="Hauser L."/>
            <person name="Chang Y.J."/>
            <person name="Jeffries C.D."/>
            <person name="Rohde M."/>
            <person name="Goker M."/>
            <person name="Spring S."/>
            <person name="Woyke T."/>
            <person name="Bristow J."/>
            <person name="Eisen J.A."/>
            <person name="Markowitz V."/>
            <person name="Hugenholtz P."/>
            <person name="Kyrpides N.C."/>
            <person name="Klenk H.P."/>
        </authorList>
    </citation>
    <scope>NUCLEOTIDE SEQUENCE [LARGE SCALE GENOMIC DNA]</scope>
    <source>
        <strain evidence="2">ATCC 49924 / DSM 5501 / Z-7288</strain>
    </source>
</reference>
<evidence type="ECO:0000313" key="1">
    <source>
        <dbReference type="EMBL" id="ADL13023.1"/>
    </source>
</evidence>
<evidence type="ECO:0000313" key="2">
    <source>
        <dbReference type="Proteomes" id="UP000001661"/>
    </source>
</evidence>
<dbReference type="InterPro" id="IPR054834">
    <property type="entry name" value="SAMP1_3"/>
</dbReference>
<dbReference type="STRING" id="574087.Acear_1516"/>
<accession>D9QR82</accession>
<dbReference type="OrthoDB" id="2112016at2"/>
<dbReference type="InterPro" id="IPR052045">
    <property type="entry name" value="Sulfur_Carrier/Prot_Modifier"/>
</dbReference>